<keyword evidence="3" id="KW-1003">Cell membrane</keyword>
<sequence>MAEPFLTDLASSPWALPLMALLVFADALLVVIPGEVAVTAMGALAVSTGQPPIVAVVAVAAAAAFAGDAAGYLIGRTVGIDRWRWMRHPRVAAAFAWARGRLHRSAATVVFTARFIPFARVAVTVTAGATRVRPTRFLGACALAALGWAVYQSLIGAAVGAIVPGGPVVAVIVSVVLALGLGFAVDAVAAKRVRAPR</sequence>
<keyword evidence="10" id="KW-1185">Reference proteome</keyword>
<keyword evidence="5 7" id="KW-1133">Transmembrane helix</keyword>
<comment type="caution">
    <text evidence="9">The sequence shown here is derived from an EMBL/GenBank/DDBJ whole genome shotgun (WGS) entry which is preliminary data.</text>
</comment>
<dbReference type="Pfam" id="PF09335">
    <property type="entry name" value="VTT_dom"/>
    <property type="match status" value="1"/>
</dbReference>
<evidence type="ECO:0000256" key="1">
    <source>
        <dbReference type="ARBA" id="ARBA00004651"/>
    </source>
</evidence>
<evidence type="ECO:0000256" key="2">
    <source>
        <dbReference type="ARBA" id="ARBA00010792"/>
    </source>
</evidence>
<gene>
    <name evidence="9" type="ORF">GCM10009862_00900</name>
</gene>
<dbReference type="EMBL" id="BAAARI010000001">
    <property type="protein sequence ID" value="GAA2566168.1"/>
    <property type="molecule type" value="Genomic_DNA"/>
</dbReference>
<comment type="similarity">
    <text evidence="2">Belongs to the DedA family.</text>
</comment>
<dbReference type="PANTHER" id="PTHR42709">
    <property type="entry name" value="ALKALINE PHOSPHATASE LIKE PROTEIN"/>
    <property type="match status" value="1"/>
</dbReference>
<evidence type="ECO:0000313" key="9">
    <source>
        <dbReference type="EMBL" id="GAA2566168.1"/>
    </source>
</evidence>
<keyword evidence="6 7" id="KW-0472">Membrane</keyword>
<reference evidence="10" key="1">
    <citation type="journal article" date="2019" name="Int. J. Syst. Evol. Microbiol.">
        <title>The Global Catalogue of Microorganisms (GCM) 10K type strain sequencing project: providing services to taxonomists for standard genome sequencing and annotation.</title>
        <authorList>
            <consortium name="The Broad Institute Genomics Platform"/>
            <consortium name="The Broad Institute Genome Sequencing Center for Infectious Disease"/>
            <person name="Wu L."/>
            <person name="Ma J."/>
        </authorList>
    </citation>
    <scope>NUCLEOTIDE SEQUENCE [LARGE SCALE GENOMIC DNA]</scope>
    <source>
        <strain evidence="10">JCM 16365</strain>
    </source>
</reference>
<feature type="transmembrane region" description="Helical" evidence="7">
    <location>
        <begin position="12"/>
        <end position="32"/>
    </location>
</feature>
<evidence type="ECO:0000313" key="10">
    <source>
        <dbReference type="Proteomes" id="UP001500274"/>
    </source>
</evidence>
<feature type="transmembrane region" description="Helical" evidence="7">
    <location>
        <begin position="137"/>
        <end position="162"/>
    </location>
</feature>
<feature type="domain" description="VTT" evidence="8">
    <location>
        <begin position="32"/>
        <end position="157"/>
    </location>
</feature>
<comment type="subcellular location">
    <subcellularLocation>
        <location evidence="1">Cell membrane</location>
        <topology evidence="1">Multi-pass membrane protein</topology>
    </subcellularLocation>
</comment>
<accession>A0ABP6BJI3</accession>
<dbReference type="Proteomes" id="UP001500274">
    <property type="component" value="Unassembled WGS sequence"/>
</dbReference>
<dbReference type="InterPro" id="IPR032816">
    <property type="entry name" value="VTT_dom"/>
</dbReference>
<organism evidence="9 10">
    <name type="scientific">Microbacterium binotii</name>
    <dbReference type="NCBI Taxonomy" id="462710"/>
    <lineage>
        <taxon>Bacteria</taxon>
        <taxon>Bacillati</taxon>
        <taxon>Actinomycetota</taxon>
        <taxon>Actinomycetes</taxon>
        <taxon>Micrococcales</taxon>
        <taxon>Microbacteriaceae</taxon>
        <taxon>Microbacterium</taxon>
    </lineage>
</organism>
<proteinExistence type="inferred from homology"/>
<dbReference type="RefSeq" id="WP_344225818.1">
    <property type="nucleotide sequence ID" value="NZ_BAAARI010000001.1"/>
</dbReference>
<dbReference type="InterPro" id="IPR051311">
    <property type="entry name" value="DedA_domain"/>
</dbReference>
<evidence type="ECO:0000256" key="3">
    <source>
        <dbReference type="ARBA" id="ARBA00022475"/>
    </source>
</evidence>
<protein>
    <recommendedName>
        <fullName evidence="8">VTT domain-containing protein</fullName>
    </recommendedName>
</protein>
<evidence type="ECO:0000256" key="5">
    <source>
        <dbReference type="ARBA" id="ARBA00022989"/>
    </source>
</evidence>
<dbReference type="PANTHER" id="PTHR42709:SF6">
    <property type="entry name" value="UNDECAPRENYL PHOSPHATE TRANSPORTER A"/>
    <property type="match status" value="1"/>
</dbReference>
<name>A0ABP6BJI3_9MICO</name>
<evidence type="ECO:0000259" key="8">
    <source>
        <dbReference type="Pfam" id="PF09335"/>
    </source>
</evidence>
<feature type="transmembrane region" description="Helical" evidence="7">
    <location>
        <begin position="168"/>
        <end position="189"/>
    </location>
</feature>
<keyword evidence="4 7" id="KW-0812">Transmembrane</keyword>
<evidence type="ECO:0000256" key="4">
    <source>
        <dbReference type="ARBA" id="ARBA00022692"/>
    </source>
</evidence>
<evidence type="ECO:0000256" key="7">
    <source>
        <dbReference type="SAM" id="Phobius"/>
    </source>
</evidence>
<evidence type="ECO:0000256" key="6">
    <source>
        <dbReference type="ARBA" id="ARBA00023136"/>
    </source>
</evidence>
<feature type="transmembrane region" description="Helical" evidence="7">
    <location>
        <begin position="52"/>
        <end position="74"/>
    </location>
</feature>